<feature type="compositionally biased region" description="Polar residues" evidence="1">
    <location>
        <begin position="42"/>
        <end position="51"/>
    </location>
</feature>
<dbReference type="EMBL" id="LRGB01000868">
    <property type="protein sequence ID" value="KZS15523.1"/>
    <property type="molecule type" value="Genomic_DNA"/>
</dbReference>
<sequence length="51" mass="6087">MENHHHDTHPTQRHHPHHFQSREILQHMDERGSHHWKPAKTLDSTPTNSIA</sequence>
<feature type="region of interest" description="Disordered" evidence="1">
    <location>
        <begin position="1"/>
        <end position="51"/>
    </location>
</feature>
<name>A0A164YRM5_9CRUS</name>
<feature type="compositionally biased region" description="Basic and acidic residues" evidence="1">
    <location>
        <begin position="20"/>
        <end position="33"/>
    </location>
</feature>
<organism evidence="2 3">
    <name type="scientific">Daphnia magna</name>
    <dbReference type="NCBI Taxonomy" id="35525"/>
    <lineage>
        <taxon>Eukaryota</taxon>
        <taxon>Metazoa</taxon>
        <taxon>Ecdysozoa</taxon>
        <taxon>Arthropoda</taxon>
        <taxon>Crustacea</taxon>
        <taxon>Branchiopoda</taxon>
        <taxon>Diplostraca</taxon>
        <taxon>Cladocera</taxon>
        <taxon>Anomopoda</taxon>
        <taxon>Daphniidae</taxon>
        <taxon>Daphnia</taxon>
    </lineage>
</organism>
<evidence type="ECO:0000313" key="3">
    <source>
        <dbReference type="Proteomes" id="UP000076858"/>
    </source>
</evidence>
<protein>
    <submittedName>
        <fullName evidence="2">Uncharacterized protein</fullName>
    </submittedName>
</protein>
<proteinExistence type="predicted"/>
<dbReference type="AlphaFoldDB" id="A0A164YRM5"/>
<dbReference type="Proteomes" id="UP000076858">
    <property type="component" value="Unassembled WGS sequence"/>
</dbReference>
<accession>A0A164YRM5</accession>
<reference evidence="2 3" key="1">
    <citation type="submission" date="2016-03" db="EMBL/GenBank/DDBJ databases">
        <title>EvidentialGene: Evidence-directed Construction of Genes on Genomes.</title>
        <authorList>
            <person name="Gilbert D.G."/>
            <person name="Choi J.-H."/>
            <person name="Mockaitis K."/>
            <person name="Colbourne J."/>
            <person name="Pfrender M."/>
        </authorList>
    </citation>
    <scope>NUCLEOTIDE SEQUENCE [LARGE SCALE GENOMIC DNA]</scope>
    <source>
        <strain evidence="2 3">Xinb3</strain>
        <tissue evidence="2">Complete organism</tissue>
    </source>
</reference>
<gene>
    <name evidence="2" type="ORF">APZ42_018739</name>
</gene>
<evidence type="ECO:0000313" key="2">
    <source>
        <dbReference type="EMBL" id="KZS15523.1"/>
    </source>
</evidence>
<keyword evidence="3" id="KW-1185">Reference proteome</keyword>
<comment type="caution">
    <text evidence="2">The sequence shown here is derived from an EMBL/GenBank/DDBJ whole genome shotgun (WGS) entry which is preliminary data.</text>
</comment>
<feature type="compositionally biased region" description="Basic and acidic residues" evidence="1">
    <location>
        <begin position="1"/>
        <end position="10"/>
    </location>
</feature>
<evidence type="ECO:0000256" key="1">
    <source>
        <dbReference type="SAM" id="MobiDB-lite"/>
    </source>
</evidence>